<proteinExistence type="predicted"/>
<reference evidence="1" key="1">
    <citation type="submission" date="2022-01" db="EMBL/GenBank/DDBJ databases">
        <title>Whole genome-based taxonomy of the Shewanellaceae.</title>
        <authorList>
            <person name="Martin-Rodriguez A.J."/>
        </authorList>
    </citation>
    <scope>NUCLEOTIDE SEQUENCE</scope>
    <source>
        <strain evidence="1">KCTC 23973</strain>
    </source>
</reference>
<protein>
    <recommendedName>
        <fullName evidence="3">Peptidase M61 catalytic domain-containing protein</fullName>
    </recommendedName>
</protein>
<evidence type="ECO:0000313" key="2">
    <source>
        <dbReference type="Proteomes" id="UP001139293"/>
    </source>
</evidence>
<accession>A0A9X2CG28</accession>
<comment type="caution">
    <text evidence="1">The sequence shown here is derived from an EMBL/GenBank/DDBJ whole genome shotgun (WGS) entry which is preliminary data.</text>
</comment>
<dbReference type="Proteomes" id="UP001139293">
    <property type="component" value="Unassembled WGS sequence"/>
</dbReference>
<sequence>MSWAKGSFVAKSIPMFFAHCFGRGACIMMLRVCSVLFGLLSFQSMAAEIDIAEIDIIDISVPDAEKVKVKLWVDHGLDAVSKTLGPLPQKRIEIEVIQQRNAREPVPFAEVIRDNPIKVKLTVDAFATLDDFIEDWTLYHELSHLYLPYLDYPSFWLTEGFATYMQYVVMLNSQIINRQSFIERMRDGFIRGANQIKKHPGRLADVADDMWQRGHLSEFIGLVRRFLLKLIIN</sequence>
<evidence type="ECO:0008006" key="3">
    <source>
        <dbReference type="Google" id="ProtNLM"/>
    </source>
</evidence>
<dbReference type="EMBL" id="JAKILB010000001">
    <property type="protein sequence ID" value="MCL1137015.1"/>
    <property type="molecule type" value="Genomic_DNA"/>
</dbReference>
<dbReference type="RefSeq" id="WP_248947953.1">
    <property type="nucleotide sequence ID" value="NZ_JAKILB010000001.1"/>
</dbReference>
<dbReference type="AlphaFoldDB" id="A0A9X2CG28"/>
<name>A0A9X2CG28_9GAMM</name>
<evidence type="ECO:0000313" key="1">
    <source>
        <dbReference type="EMBL" id="MCL1137015.1"/>
    </source>
</evidence>
<organism evidence="1 2">
    <name type="scientific">Shewanella pneumatophori</name>
    <dbReference type="NCBI Taxonomy" id="314092"/>
    <lineage>
        <taxon>Bacteria</taxon>
        <taxon>Pseudomonadati</taxon>
        <taxon>Pseudomonadota</taxon>
        <taxon>Gammaproteobacteria</taxon>
        <taxon>Alteromonadales</taxon>
        <taxon>Shewanellaceae</taxon>
        <taxon>Shewanella</taxon>
    </lineage>
</organism>
<dbReference type="SUPFAM" id="SSF55486">
    <property type="entry name" value="Metalloproteases ('zincins'), catalytic domain"/>
    <property type="match status" value="1"/>
</dbReference>
<keyword evidence="2" id="KW-1185">Reference proteome</keyword>
<gene>
    <name evidence="1" type="ORF">L2740_00290</name>
</gene>